<dbReference type="AlphaFoldDB" id="A0A4R1BS70"/>
<dbReference type="PROSITE" id="PS00061">
    <property type="entry name" value="ADH_SHORT"/>
    <property type="match status" value="1"/>
</dbReference>
<evidence type="ECO:0000256" key="2">
    <source>
        <dbReference type="ARBA" id="ARBA00023002"/>
    </source>
</evidence>
<dbReference type="FunFam" id="3.40.50.720:FF:000084">
    <property type="entry name" value="Short-chain dehydrogenase reductase"/>
    <property type="match status" value="1"/>
</dbReference>
<dbReference type="InterPro" id="IPR036291">
    <property type="entry name" value="NAD(P)-bd_dom_sf"/>
</dbReference>
<dbReference type="PRINTS" id="PR00080">
    <property type="entry name" value="SDRFAMILY"/>
</dbReference>
<dbReference type="Pfam" id="PF13561">
    <property type="entry name" value="adh_short_C2"/>
    <property type="match status" value="1"/>
</dbReference>
<keyword evidence="4" id="KW-1185">Reference proteome</keyword>
<accession>A0A4R1BS70</accession>
<dbReference type="Gene3D" id="3.40.50.720">
    <property type="entry name" value="NAD(P)-binding Rossmann-like Domain"/>
    <property type="match status" value="1"/>
</dbReference>
<evidence type="ECO:0000256" key="1">
    <source>
        <dbReference type="ARBA" id="ARBA00006484"/>
    </source>
</evidence>
<name>A0A4R1BS70_9ACTN</name>
<dbReference type="InterPro" id="IPR020904">
    <property type="entry name" value="Sc_DH/Rdtase_CS"/>
</dbReference>
<keyword evidence="2" id="KW-0560">Oxidoreductase</keyword>
<comment type="similarity">
    <text evidence="1">Belongs to the short-chain dehydrogenases/reductases (SDR) family.</text>
</comment>
<dbReference type="InterPro" id="IPR002347">
    <property type="entry name" value="SDR_fam"/>
</dbReference>
<dbReference type="PANTHER" id="PTHR42760:SF115">
    <property type="entry name" value="3-OXOACYL-[ACYL-CARRIER-PROTEIN] REDUCTASE FABG"/>
    <property type="match status" value="1"/>
</dbReference>
<comment type="caution">
    <text evidence="3">The sequence shown here is derived from an EMBL/GenBank/DDBJ whole genome shotgun (WGS) entry which is preliminary data.</text>
</comment>
<dbReference type="OrthoDB" id="286404at2"/>
<dbReference type="SUPFAM" id="SSF51735">
    <property type="entry name" value="NAD(P)-binding Rossmann-fold domains"/>
    <property type="match status" value="1"/>
</dbReference>
<dbReference type="RefSeq" id="WP_132687041.1">
    <property type="nucleotide sequence ID" value="NZ_SKBU01000001.1"/>
</dbReference>
<protein>
    <submittedName>
        <fullName evidence="3">SDR family oxidoreductase</fullName>
    </submittedName>
</protein>
<reference evidence="3 4" key="1">
    <citation type="submission" date="2019-03" db="EMBL/GenBank/DDBJ databases">
        <title>Whole genome sequence of a novel Rubrobacter taiwanensis strain, isolated from Yellowstone National Park.</title>
        <authorList>
            <person name="Freed S."/>
            <person name="Ramaley R.F."/>
            <person name="Kyndt J.A."/>
        </authorList>
    </citation>
    <scope>NUCLEOTIDE SEQUENCE [LARGE SCALE GENOMIC DNA]</scope>
    <source>
        <strain evidence="3 4">Yellowstone</strain>
    </source>
</reference>
<proteinExistence type="inferred from homology"/>
<dbReference type="PANTHER" id="PTHR42760">
    <property type="entry name" value="SHORT-CHAIN DEHYDROGENASES/REDUCTASES FAMILY MEMBER"/>
    <property type="match status" value="1"/>
</dbReference>
<sequence>MTEGYGHPAPLPEDMGEIFRLDGRRAAVTGAASGLGRAMALGFAHFGADVACLDIDAEGAWETAAEISRIGRESTAIRLDVRDWGSVRSAAREADGWGGRLDVAVNVPGINRRKPVLELEPGEFGEVLDVNLRGLFHCSKAFAELMVSNGGGSIINMASIFGLVTMERQAAYSASKGGVVQLTRTLALELAPHNIRVNALAPAYFTTPLVRQIMEDRRWYENVVGCVPLGRFGEVWEIVGPAVFLASRASSFVTGAVLLVDGGWTAR</sequence>
<evidence type="ECO:0000313" key="3">
    <source>
        <dbReference type="EMBL" id="TCJ20663.1"/>
    </source>
</evidence>
<evidence type="ECO:0000313" key="4">
    <source>
        <dbReference type="Proteomes" id="UP000295244"/>
    </source>
</evidence>
<dbReference type="PRINTS" id="PR00081">
    <property type="entry name" value="GDHRDH"/>
</dbReference>
<dbReference type="GO" id="GO:0016616">
    <property type="term" value="F:oxidoreductase activity, acting on the CH-OH group of donors, NAD or NADP as acceptor"/>
    <property type="evidence" value="ECO:0007669"/>
    <property type="project" value="TreeGrafter"/>
</dbReference>
<gene>
    <name evidence="3" type="ORF">E0L93_00070</name>
</gene>
<organism evidence="3 4">
    <name type="scientific">Rubrobacter taiwanensis</name>
    <dbReference type="NCBI Taxonomy" id="185139"/>
    <lineage>
        <taxon>Bacteria</taxon>
        <taxon>Bacillati</taxon>
        <taxon>Actinomycetota</taxon>
        <taxon>Rubrobacteria</taxon>
        <taxon>Rubrobacterales</taxon>
        <taxon>Rubrobacteraceae</taxon>
        <taxon>Rubrobacter</taxon>
    </lineage>
</organism>
<dbReference type="Proteomes" id="UP000295244">
    <property type="component" value="Unassembled WGS sequence"/>
</dbReference>
<dbReference type="EMBL" id="SKBU01000001">
    <property type="protein sequence ID" value="TCJ20663.1"/>
    <property type="molecule type" value="Genomic_DNA"/>
</dbReference>